<reference evidence="2" key="2">
    <citation type="journal article" date="2023" name="IMA Fungus">
        <title>Comparative genomic study of the Penicillium genus elucidates a diverse pangenome and 15 lateral gene transfer events.</title>
        <authorList>
            <person name="Petersen C."/>
            <person name="Sorensen T."/>
            <person name="Nielsen M.R."/>
            <person name="Sondergaard T.E."/>
            <person name="Sorensen J.L."/>
            <person name="Fitzpatrick D.A."/>
            <person name="Frisvad J.C."/>
            <person name="Nielsen K.L."/>
        </authorList>
    </citation>
    <scope>NUCLEOTIDE SEQUENCE</scope>
    <source>
        <strain evidence="2">IBT 3081</strain>
    </source>
</reference>
<evidence type="ECO:0000256" key="1">
    <source>
        <dbReference type="SAM" id="MobiDB-lite"/>
    </source>
</evidence>
<dbReference type="OrthoDB" id="10000387at2759"/>
<evidence type="ECO:0000313" key="3">
    <source>
        <dbReference type="Proteomes" id="UP001147752"/>
    </source>
</evidence>
<dbReference type="Proteomes" id="UP001147752">
    <property type="component" value="Unassembled WGS sequence"/>
</dbReference>
<organism evidence="2 3">
    <name type="scientific">Penicillium concentricum</name>
    <dbReference type="NCBI Taxonomy" id="293559"/>
    <lineage>
        <taxon>Eukaryota</taxon>
        <taxon>Fungi</taxon>
        <taxon>Dikarya</taxon>
        <taxon>Ascomycota</taxon>
        <taxon>Pezizomycotina</taxon>
        <taxon>Eurotiomycetes</taxon>
        <taxon>Eurotiomycetidae</taxon>
        <taxon>Eurotiales</taxon>
        <taxon>Aspergillaceae</taxon>
        <taxon>Penicillium</taxon>
    </lineage>
</organism>
<reference evidence="2" key="1">
    <citation type="submission" date="2022-12" db="EMBL/GenBank/DDBJ databases">
        <authorList>
            <person name="Petersen C."/>
        </authorList>
    </citation>
    <scope>NUCLEOTIDE SEQUENCE</scope>
    <source>
        <strain evidence="2">IBT 3081</strain>
    </source>
</reference>
<dbReference type="EMBL" id="JAPZBT010000001">
    <property type="protein sequence ID" value="KAJ5382182.1"/>
    <property type="molecule type" value="Genomic_DNA"/>
</dbReference>
<name>A0A9W9VHK0_9EURO</name>
<feature type="compositionally biased region" description="Polar residues" evidence="1">
    <location>
        <begin position="280"/>
        <end position="295"/>
    </location>
</feature>
<gene>
    <name evidence="2" type="ORF">N7517_000093</name>
</gene>
<proteinExistence type="predicted"/>
<dbReference type="GeneID" id="81457006"/>
<keyword evidence="3" id="KW-1185">Reference proteome</keyword>
<feature type="region of interest" description="Disordered" evidence="1">
    <location>
        <begin position="280"/>
        <end position="318"/>
    </location>
</feature>
<feature type="compositionally biased region" description="Basic and acidic residues" evidence="1">
    <location>
        <begin position="308"/>
        <end position="318"/>
    </location>
</feature>
<protein>
    <submittedName>
        <fullName evidence="2">Uncharacterized protein</fullName>
    </submittedName>
</protein>
<accession>A0A9W9VHK0</accession>
<comment type="caution">
    <text evidence="2">The sequence shown here is derived from an EMBL/GenBank/DDBJ whole genome shotgun (WGS) entry which is preliminary data.</text>
</comment>
<sequence>MERVRKTFFDPLAASKARVREILEELPVGSAHPFSPERLLLCRTESGIDEIDISPYPDGFFSKAVDMGEMGEILLRRMAGYPSHLGVFEDFQILQAPASTFKIPIVSGQITLLAVSERTPTYYDFCFADASSNVCCWNARRTFPGMTHSDDIYVKNDLLDYVKIAKESFTEKELCVFISGFNSTPITRFLGTHPALLVADHVDKVLYIVPVPLDKATIGQATICCPLVIKRDGDSLICSILPTATTDLKISANGDRLESASYAEAINRADFCISATSPNATQSNSCQYQDKTSSGADAHTDAAPMGDTAKEKTSTSSEIARKITKENAVFTTDLVTLPSFLDLEKAQVVRFGTGIEFELPGEKLLTKAEPSAVVLPCIFGTQLEGPFLLATGTVPSDVPFANEISLREYYKQLKSAVVIVDDRMTDNARNLAPIYRINALFIVQISPQSQPNSTDEIMSLLNSANINAVTALAGPQSLILVQISERYYFYRGIANRAHINTSRIEFGSDVTSILEAVSMESILDPRIQRIVTLGDEDPIVLPTSGQLVQPKELQALFEKLPINQVEELEEDISAAIPQLQMLLNEKDLRELSRALVFALSTKISSVTAPLKNTYSKYIAEEFKITDPESAKKKNSMLGELRKLTRETQLALEPLISSLSNMISARTTSKRTHDMKRLIRQTQIQANVEVVKSMTFDTLAGYLETYAGEMGVMLLNIETSSYSQLLGNLKGTAIDASPCCDLDSRVLHLEGFDAGIIIEQSQANHDGPLRCGNGLSHPILALPYLSQGLGTGSMLAWVCWDEFVNLESPYTVRWMEKCNEAHIAALRIIMRSTLSQAVSAREYNIQPSSPETGQLMSALLMAAMSKLAAMKTTAPVVSQKAGDTVTRLMRGLFGNLLTIAGSGVRPQSMVWQLFGLNSSYDLPKTDVGWNWYETVVALYPYTGWPLEQFYENLEKLLDKAVVRVVTKNERTAWVSGREKMIRFSKLRNIQLHHSRTIITVFMRMLTMEESKVAPIATRLLKQLPRELKRQSEGYTIMIRYLEHLSNGGQRRYNDDLVAATIYATRSAAFGPLKREASKACKSKEWAKMKDACQAIIDKRVELGSLWHVNPNALKVHNLKLYKALLNADFGDDIDEDTKTNNLKLSKNVFGDAEKERIPWQVGKKGEFGDEIEPLDKVLLDEILFGPKSGSVPVVEVAKRLGNETTAMIETKADEFTQFESAMESSFISEMRKNISAENVCRILDIPATTMRVFSKALNPQFVWDDLGKNFKVTILGLLENRSNRAESRPAKKLLELKRENTMLQIDE</sequence>
<evidence type="ECO:0000313" key="2">
    <source>
        <dbReference type="EMBL" id="KAJ5382182.1"/>
    </source>
</evidence>
<dbReference type="RefSeq" id="XP_056581958.1">
    <property type="nucleotide sequence ID" value="XM_056717823.1"/>
</dbReference>